<sequence length="299" mass="33375">MDSSTLDDVIQRAVWRGLALNKDTVELVDTGLDFQVALADDAAGERWVLRIPRRPDVVERMDDEARILDLVRPHLSVAVPDWTIRSEELLAYRALPGHPGLTLRGGEPQWHMDPESHEFATALGRLLAELHSIDVDQARDAGVEIRTPEQTRQRWQEEVDQVSGEFDVAGELLTRWRTWLDADELWPDRTVMTHGELYPAHILLGDTGEITGVLDWTTARVDDPGRDFTYQFSIGGQEAFDLTVAAYEEAGGTVWPKLAEHCHELWAASPVAYGMFALTTGEPQHRIAAAALLNPEATG</sequence>
<dbReference type="Gene3D" id="3.90.1200.10">
    <property type="match status" value="1"/>
</dbReference>
<dbReference type="RefSeq" id="WP_179541463.1">
    <property type="nucleotide sequence ID" value="NZ_BAAALL010000002.1"/>
</dbReference>
<evidence type="ECO:0000313" key="2">
    <source>
        <dbReference type="EMBL" id="NYJ78071.1"/>
    </source>
</evidence>
<organism evidence="2 3">
    <name type="scientific">Nesterenkonia xinjiangensis</name>
    <dbReference type="NCBI Taxonomy" id="225327"/>
    <lineage>
        <taxon>Bacteria</taxon>
        <taxon>Bacillati</taxon>
        <taxon>Actinomycetota</taxon>
        <taxon>Actinomycetes</taxon>
        <taxon>Micrococcales</taxon>
        <taxon>Micrococcaceae</taxon>
        <taxon>Nesterenkonia</taxon>
    </lineage>
</organism>
<evidence type="ECO:0000259" key="1">
    <source>
        <dbReference type="Pfam" id="PF01636"/>
    </source>
</evidence>
<protein>
    <submittedName>
        <fullName evidence="2">Macrolide phosphotransferase</fullName>
    </submittedName>
</protein>
<dbReference type="SUPFAM" id="SSF56112">
    <property type="entry name" value="Protein kinase-like (PK-like)"/>
    <property type="match status" value="1"/>
</dbReference>
<evidence type="ECO:0000313" key="3">
    <source>
        <dbReference type="Proteomes" id="UP000535437"/>
    </source>
</evidence>
<gene>
    <name evidence="2" type="ORF">HNR09_001482</name>
</gene>
<dbReference type="EMBL" id="JACCFY010000001">
    <property type="protein sequence ID" value="NYJ78071.1"/>
    <property type="molecule type" value="Genomic_DNA"/>
</dbReference>
<dbReference type="Pfam" id="PF01636">
    <property type="entry name" value="APH"/>
    <property type="match status" value="1"/>
</dbReference>
<reference evidence="2 3" key="1">
    <citation type="submission" date="2020-07" db="EMBL/GenBank/DDBJ databases">
        <title>Sequencing the genomes of 1000 actinobacteria strains.</title>
        <authorList>
            <person name="Klenk H.-P."/>
        </authorList>
    </citation>
    <scope>NUCLEOTIDE SEQUENCE [LARGE SCALE GENOMIC DNA]</scope>
    <source>
        <strain evidence="2 3">DSM 15475</strain>
    </source>
</reference>
<keyword evidence="3" id="KW-1185">Reference proteome</keyword>
<name>A0A7Z0GL88_9MICC</name>
<dbReference type="PANTHER" id="PTHR21310:SF15">
    <property type="entry name" value="AMINOGLYCOSIDE PHOSPHOTRANSFERASE DOMAIN-CONTAINING PROTEIN"/>
    <property type="match status" value="1"/>
</dbReference>
<feature type="domain" description="Aminoglycoside phosphotransferase" evidence="1">
    <location>
        <begin position="25"/>
        <end position="261"/>
    </location>
</feature>
<accession>A0A7Z0GL88</accession>
<dbReference type="PANTHER" id="PTHR21310">
    <property type="entry name" value="AMINOGLYCOSIDE PHOSPHOTRANSFERASE-RELATED-RELATED"/>
    <property type="match status" value="1"/>
</dbReference>
<dbReference type="GO" id="GO:0016740">
    <property type="term" value="F:transferase activity"/>
    <property type="evidence" value="ECO:0007669"/>
    <property type="project" value="UniProtKB-KW"/>
</dbReference>
<dbReference type="Gene3D" id="3.30.200.20">
    <property type="entry name" value="Phosphorylase Kinase, domain 1"/>
    <property type="match status" value="1"/>
</dbReference>
<dbReference type="Proteomes" id="UP000535437">
    <property type="component" value="Unassembled WGS sequence"/>
</dbReference>
<dbReference type="InterPro" id="IPR002575">
    <property type="entry name" value="Aminoglycoside_PTrfase"/>
</dbReference>
<dbReference type="AlphaFoldDB" id="A0A7Z0GL88"/>
<proteinExistence type="predicted"/>
<dbReference type="CDD" id="cd05152">
    <property type="entry name" value="MPH2"/>
    <property type="match status" value="1"/>
</dbReference>
<dbReference type="InterPro" id="IPR011009">
    <property type="entry name" value="Kinase-like_dom_sf"/>
</dbReference>
<comment type="caution">
    <text evidence="2">The sequence shown here is derived from an EMBL/GenBank/DDBJ whole genome shotgun (WGS) entry which is preliminary data.</text>
</comment>
<dbReference type="InterPro" id="IPR051678">
    <property type="entry name" value="AGP_Transferase"/>
</dbReference>
<keyword evidence="2" id="KW-0808">Transferase</keyword>